<dbReference type="SUPFAM" id="SSF46689">
    <property type="entry name" value="Homeodomain-like"/>
    <property type="match status" value="1"/>
</dbReference>
<dbReference type="PANTHER" id="PTHR30514:SF18">
    <property type="entry name" value="RPIR-FAMILY TRANSCRIPTIONAL REGULATOR"/>
    <property type="match status" value="1"/>
</dbReference>
<dbReference type="GO" id="GO:0097367">
    <property type="term" value="F:carbohydrate derivative binding"/>
    <property type="evidence" value="ECO:0007669"/>
    <property type="project" value="InterPro"/>
</dbReference>
<evidence type="ECO:0000256" key="3">
    <source>
        <dbReference type="ARBA" id="ARBA00023163"/>
    </source>
</evidence>
<feature type="domain" description="HTH rpiR-type" evidence="4">
    <location>
        <begin position="1"/>
        <end position="74"/>
    </location>
</feature>
<dbReference type="Proteomes" id="UP000012283">
    <property type="component" value="Unassembled WGS sequence"/>
</dbReference>
<dbReference type="InterPro" id="IPR046348">
    <property type="entry name" value="SIS_dom_sf"/>
</dbReference>
<dbReference type="GO" id="GO:0003677">
    <property type="term" value="F:DNA binding"/>
    <property type="evidence" value="ECO:0007669"/>
    <property type="project" value="UniProtKB-KW"/>
</dbReference>
<dbReference type="InterPro" id="IPR000281">
    <property type="entry name" value="HTH_RpiR"/>
</dbReference>
<keyword evidence="7" id="KW-1185">Reference proteome</keyword>
<evidence type="ECO:0000256" key="1">
    <source>
        <dbReference type="ARBA" id="ARBA00023015"/>
    </source>
</evidence>
<dbReference type="RefSeq" id="WP_003468390.1">
    <property type="nucleotide sequence ID" value="NZ_APML01000029.1"/>
</dbReference>
<dbReference type="InterPro" id="IPR035472">
    <property type="entry name" value="RpiR-like_SIS"/>
</dbReference>
<accession>N4WC75</accession>
<keyword evidence="2" id="KW-0238">DNA-binding</keyword>
<dbReference type="AlphaFoldDB" id="N4WC75"/>
<evidence type="ECO:0000313" key="6">
    <source>
        <dbReference type="EMBL" id="ENH96854.1"/>
    </source>
</evidence>
<feature type="domain" description="SIS" evidence="5">
    <location>
        <begin position="117"/>
        <end position="255"/>
    </location>
</feature>
<evidence type="ECO:0000259" key="5">
    <source>
        <dbReference type="PROSITE" id="PS51464"/>
    </source>
</evidence>
<dbReference type="PROSITE" id="PS51464">
    <property type="entry name" value="SIS"/>
    <property type="match status" value="1"/>
</dbReference>
<dbReference type="Pfam" id="PF01380">
    <property type="entry name" value="SIS"/>
    <property type="match status" value="1"/>
</dbReference>
<dbReference type="PROSITE" id="PS51071">
    <property type="entry name" value="HTH_RPIR"/>
    <property type="match status" value="1"/>
</dbReference>
<sequence length="276" mass="31939">MFRLSLDQMNLTESQTIIANYLSKHWQEVLVSTEKDIAEATGISIATVSRFWSVAGYKNLKDFKNHMKHELEVSPARKIQSVQPKKNQLTPYITIEKSLSLLQDTIDNTDHASFQQAIELLHRSNRIYVLANGPSKGLGELFVYRVKRLGKPIHFINNQGNELFEDMIHMNQDDALFAFAFGRLLPETKVLLDYQRDIHYQSIVVTDQYISNISTMATIRLFASRGKTNEFHSMMAPTLLIENIILGLTMKDKESHIQRLQQLSYLRKKYHDQLPR</sequence>
<evidence type="ECO:0000259" key="4">
    <source>
        <dbReference type="PROSITE" id="PS51071"/>
    </source>
</evidence>
<dbReference type="eggNOG" id="COG1737">
    <property type="taxonomic scope" value="Bacteria"/>
</dbReference>
<dbReference type="InterPro" id="IPR009057">
    <property type="entry name" value="Homeodomain-like_sf"/>
</dbReference>
<protein>
    <submittedName>
        <fullName evidence="6">RpiR family transcriptional regulator</fullName>
    </submittedName>
</protein>
<keyword evidence="1" id="KW-0805">Transcription regulation</keyword>
<evidence type="ECO:0000256" key="2">
    <source>
        <dbReference type="ARBA" id="ARBA00023125"/>
    </source>
</evidence>
<dbReference type="PATRIC" id="fig|1308866.3.peg.1761"/>
<dbReference type="InterPro" id="IPR047640">
    <property type="entry name" value="RpiR-like"/>
</dbReference>
<organism evidence="6 7">
    <name type="scientific">Gracilibacillus halophilus YIM-C55.5</name>
    <dbReference type="NCBI Taxonomy" id="1308866"/>
    <lineage>
        <taxon>Bacteria</taxon>
        <taxon>Bacillati</taxon>
        <taxon>Bacillota</taxon>
        <taxon>Bacilli</taxon>
        <taxon>Bacillales</taxon>
        <taxon>Bacillaceae</taxon>
        <taxon>Gracilibacillus</taxon>
    </lineage>
</organism>
<dbReference type="OrthoDB" id="370421at2"/>
<dbReference type="EMBL" id="APML01000029">
    <property type="protein sequence ID" value="ENH96854.1"/>
    <property type="molecule type" value="Genomic_DNA"/>
</dbReference>
<dbReference type="InterPro" id="IPR036388">
    <property type="entry name" value="WH-like_DNA-bd_sf"/>
</dbReference>
<dbReference type="STRING" id="1308866.J416_08694"/>
<dbReference type="PANTHER" id="PTHR30514">
    <property type="entry name" value="GLUCOKINASE"/>
    <property type="match status" value="1"/>
</dbReference>
<evidence type="ECO:0000313" key="7">
    <source>
        <dbReference type="Proteomes" id="UP000012283"/>
    </source>
</evidence>
<reference evidence="6 7" key="1">
    <citation type="submission" date="2013-03" db="EMBL/GenBank/DDBJ databases">
        <title>Draft genome sequence of Gracibacillus halophilus YIM-C55.5, a moderately halophilic and thermophilic organism from the Xiaochaidamu salt lake.</title>
        <authorList>
            <person name="Sugumar T."/>
            <person name="Polireddy D.R."/>
            <person name="Antony A."/>
            <person name="Madhava Y.R."/>
            <person name="Sivakumar N."/>
        </authorList>
    </citation>
    <scope>NUCLEOTIDE SEQUENCE [LARGE SCALE GENOMIC DNA]</scope>
    <source>
        <strain evidence="6 7">YIM-C55.5</strain>
    </source>
</reference>
<dbReference type="SUPFAM" id="SSF53697">
    <property type="entry name" value="SIS domain"/>
    <property type="match status" value="1"/>
</dbReference>
<dbReference type="CDD" id="cd05013">
    <property type="entry name" value="SIS_RpiR"/>
    <property type="match status" value="1"/>
</dbReference>
<proteinExistence type="predicted"/>
<dbReference type="Gene3D" id="3.40.50.10490">
    <property type="entry name" value="Glucose-6-phosphate isomerase like protein, domain 1"/>
    <property type="match status" value="1"/>
</dbReference>
<dbReference type="GO" id="GO:1901135">
    <property type="term" value="P:carbohydrate derivative metabolic process"/>
    <property type="evidence" value="ECO:0007669"/>
    <property type="project" value="InterPro"/>
</dbReference>
<dbReference type="Pfam" id="PF01418">
    <property type="entry name" value="HTH_6"/>
    <property type="match status" value="1"/>
</dbReference>
<name>N4WC75_9BACI</name>
<gene>
    <name evidence="6" type="ORF">J416_08694</name>
</gene>
<dbReference type="GO" id="GO:0003700">
    <property type="term" value="F:DNA-binding transcription factor activity"/>
    <property type="evidence" value="ECO:0007669"/>
    <property type="project" value="InterPro"/>
</dbReference>
<comment type="caution">
    <text evidence="6">The sequence shown here is derived from an EMBL/GenBank/DDBJ whole genome shotgun (WGS) entry which is preliminary data.</text>
</comment>
<dbReference type="InterPro" id="IPR001347">
    <property type="entry name" value="SIS_dom"/>
</dbReference>
<keyword evidence="3" id="KW-0804">Transcription</keyword>
<dbReference type="Gene3D" id="1.10.10.10">
    <property type="entry name" value="Winged helix-like DNA-binding domain superfamily/Winged helix DNA-binding domain"/>
    <property type="match status" value="1"/>
</dbReference>